<evidence type="ECO:0000313" key="3">
    <source>
        <dbReference type="Proteomes" id="UP000045039"/>
    </source>
</evidence>
<feature type="region of interest" description="Disordered" evidence="1">
    <location>
        <begin position="51"/>
        <end position="74"/>
    </location>
</feature>
<name>A0A9P1VUD9_PSEAI</name>
<organism evidence="2 3">
    <name type="scientific">Pseudomonas aeruginosa</name>
    <dbReference type="NCBI Taxonomy" id="287"/>
    <lineage>
        <taxon>Bacteria</taxon>
        <taxon>Pseudomonadati</taxon>
        <taxon>Pseudomonadota</taxon>
        <taxon>Gammaproteobacteria</taxon>
        <taxon>Pseudomonadales</taxon>
        <taxon>Pseudomonadaceae</taxon>
        <taxon>Pseudomonas</taxon>
    </lineage>
</organism>
<protein>
    <recommendedName>
        <fullName evidence="4">Transposase</fullName>
    </recommendedName>
</protein>
<dbReference type="PANTHER" id="PTHR35004:SF7">
    <property type="entry name" value="INTEGRASE PROTEIN"/>
    <property type="match status" value="1"/>
</dbReference>
<gene>
    <name evidence="2" type="ORF">PAERUG_P19_London_7_VIM_2_05_10_00977</name>
</gene>
<comment type="caution">
    <text evidence="2">The sequence shown here is derived from an EMBL/GenBank/DDBJ whole genome shotgun (WGS) entry which is preliminary data.</text>
</comment>
<evidence type="ECO:0008006" key="4">
    <source>
        <dbReference type="Google" id="ProtNLM"/>
    </source>
</evidence>
<dbReference type="EMBL" id="CVVU01000040">
    <property type="protein sequence ID" value="CRO17451.1"/>
    <property type="molecule type" value="Genomic_DNA"/>
</dbReference>
<dbReference type="PANTHER" id="PTHR35004">
    <property type="entry name" value="TRANSPOSASE RV3428C-RELATED"/>
    <property type="match status" value="1"/>
</dbReference>
<evidence type="ECO:0000313" key="2">
    <source>
        <dbReference type="EMBL" id="CRO17451.1"/>
    </source>
</evidence>
<dbReference type="Pfam" id="PF13565">
    <property type="entry name" value="HTH_32"/>
    <property type="match status" value="1"/>
</dbReference>
<dbReference type="Proteomes" id="UP000045039">
    <property type="component" value="Unassembled WGS sequence"/>
</dbReference>
<dbReference type="SUPFAM" id="SSF46689">
    <property type="entry name" value="Homeodomain-like"/>
    <property type="match status" value="1"/>
</dbReference>
<accession>A0A9P1VUD9</accession>
<reference evidence="3" key="1">
    <citation type="submission" date="2015-06" db="EMBL/GenBank/DDBJ databases">
        <authorList>
            <person name="Radhakrishnan Rajesh"/>
            <person name="Underwood Anthony"/>
            <person name="Al-Shahib Ali"/>
        </authorList>
    </citation>
    <scope>NUCLEOTIDE SEQUENCE [LARGE SCALE GENOMIC DNA]</scope>
    <source>
        <strain evidence="3">P19_London_7_VIM_2_05_10</strain>
    </source>
</reference>
<proteinExistence type="predicted"/>
<dbReference type="InterPro" id="IPR009057">
    <property type="entry name" value="Homeodomain-like_sf"/>
</dbReference>
<sequence>MTAATCGWVTMSMRELDRLKVIEAIIEGRLKPAAAAQRQVHRLVLRYREDGPAGLTSRRRGQPSNRQLSPGLENPAISLIRRNYSDFGPTLAQEKLVECHGLKLAKETVRRIMVDAGMWVPRKQRPPKAYQPRNRPPVAAN</sequence>
<dbReference type="AlphaFoldDB" id="A0A9P1VUD9"/>
<dbReference type="RefSeq" id="WP_074197908.1">
    <property type="nucleotide sequence ID" value="NZ_QMGI01000002.1"/>
</dbReference>
<evidence type="ECO:0000256" key="1">
    <source>
        <dbReference type="SAM" id="MobiDB-lite"/>
    </source>
</evidence>